<dbReference type="InterPro" id="IPR010807">
    <property type="entry name" value="YfgJ-like"/>
</dbReference>
<dbReference type="Pfam" id="PF07191">
    <property type="entry name" value="Zn_ribbon_6"/>
    <property type="match status" value="1"/>
</dbReference>
<dbReference type="Gene3D" id="2.10.290.10">
    <property type="entry name" value="YfgJ-like"/>
    <property type="match status" value="1"/>
</dbReference>
<name>A0AAJ1ICK3_9SPIO</name>
<organism evidence="1 2">
    <name type="scientific">Candidatus Thalassospirochaeta sargassi</name>
    <dbReference type="NCBI Taxonomy" id="3119039"/>
    <lineage>
        <taxon>Bacteria</taxon>
        <taxon>Pseudomonadati</taxon>
        <taxon>Spirochaetota</taxon>
        <taxon>Spirochaetia</taxon>
        <taxon>Spirochaetales</taxon>
        <taxon>Spirochaetaceae</taxon>
        <taxon>Candidatus Thalassospirochaeta</taxon>
    </lineage>
</organism>
<dbReference type="EMBL" id="JAQQAL010000004">
    <property type="protein sequence ID" value="MDC7225237.1"/>
    <property type="molecule type" value="Genomic_DNA"/>
</dbReference>
<proteinExistence type="predicted"/>
<evidence type="ECO:0000313" key="1">
    <source>
        <dbReference type="EMBL" id="MDC7225237.1"/>
    </source>
</evidence>
<comment type="caution">
    <text evidence="1">The sequence shown here is derived from an EMBL/GenBank/DDBJ whole genome shotgun (WGS) entry which is preliminary data.</text>
</comment>
<accession>A0AAJ1ICK3</accession>
<dbReference type="Proteomes" id="UP001221217">
    <property type="component" value="Unassembled WGS sequence"/>
</dbReference>
<dbReference type="InterPro" id="IPR029037">
    <property type="entry name" value="DUF1407/YfgJ-like_sf"/>
</dbReference>
<dbReference type="AlphaFoldDB" id="A0AAJ1ICK3"/>
<gene>
    <name evidence="1" type="ORF">PQJ61_00575</name>
</gene>
<evidence type="ECO:0000313" key="2">
    <source>
        <dbReference type="Proteomes" id="UP001221217"/>
    </source>
</evidence>
<sequence>MQCPECSGELQGRSSRYTCKNCGAKWKVTFRCEQCGELPKVAASCGAVSFFCDTCNSLKSRESMDKEFVKDTE</sequence>
<protein>
    <submittedName>
        <fullName evidence="1">Zinc-ribbon domain-containing protein</fullName>
    </submittedName>
</protein>
<reference evidence="1 2" key="1">
    <citation type="submission" date="2022-12" db="EMBL/GenBank/DDBJ databases">
        <title>Metagenome assembled genome from gulf of manar.</title>
        <authorList>
            <person name="Kohli P."/>
            <person name="Pk S."/>
            <person name="Venkata Ramana C."/>
            <person name="Sasikala C."/>
        </authorList>
    </citation>
    <scope>NUCLEOTIDE SEQUENCE [LARGE SCALE GENOMIC DNA]</scope>
    <source>
        <strain evidence="1">JB008</strain>
    </source>
</reference>
<dbReference type="SUPFAM" id="SSF161187">
    <property type="entry name" value="YfgJ-like"/>
    <property type="match status" value="1"/>
</dbReference>